<name>A0ACC1DCI8_9NEOP</name>
<dbReference type="EMBL" id="CM034391">
    <property type="protein sequence ID" value="KAJ0181449.1"/>
    <property type="molecule type" value="Genomic_DNA"/>
</dbReference>
<comment type="caution">
    <text evidence="1">The sequence shown here is derived from an EMBL/GenBank/DDBJ whole genome shotgun (WGS) entry which is preliminary data.</text>
</comment>
<organism evidence="1 2">
    <name type="scientific">Dendrolimus kikuchii</name>
    <dbReference type="NCBI Taxonomy" id="765133"/>
    <lineage>
        <taxon>Eukaryota</taxon>
        <taxon>Metazoa</taxon>
        <taxon>Ecdysozoa</taxon>
        <taxon>Arthropoda</taxon>
        <taxon>Hexapoda</taxon>
        <taxon>Insecta</taxon>
        <taxon>Pterygota</taxon>
        <taxon>Neoptera</taxon>
        <taxon>Endopterygota</taxon>
        <taxon>Lepidoptera</taxon>
        <taxon>Glossata</taxon>
        <taxon>Ditrysia</taxon>
        <taxon>Bombycoidea</taxon>
        <taxon>Lasiocampidae</taxon>
        <taxon>Dendrolimus</taxon>
    </lineage>
</organism>
<evidence type="ECO:0000313" key="2">
    <source>
        <dbReference type="Proteomes" id="UP000824533"/>
    </source>
</evidence>
<evidence type="ECO:0000313" key="1">
    <source>
        <dbReference type="EMBL" id="KAJ0181449.1"/>
    </source>
</evidence>
<accession>A0ACC1DCI8</accession>
<dbReference type="Proteomes" id="UP000824533">
    <property type="component" value="Linkage Group LG05"/>
</dbReference>
<keyword evidence="2" id="KW-1185">Reference proteome</keyword>
<reference evidence="1 2" key="1">
    <citation type="journal article" date="2021" name="Front. Genet.">
        <title>Chromosome-Level Genome Assembly Reveals Significant Gene Expansion in the Toll and IMD Signaling Pathways of Dendrolimus kikuchii.</title>
        <authorList>
            <person name="Zhou J."/>
            <person name="Wu P."/>
            <person name="Xiong Z."/>
            <person name="Liu N."/>
            <person name="Zhao N."/>
            <person name="Ji M."/>
            <person name="Qiu Y."/>
            <person name="Yang B."/>
        </authorList>
    </citation>
    <scope>NUCLEOTIDE SEQUENCE [LARGE SCALE GENOMIC DNA]</scope>
    <source>
        <strain evidence="1">Ann1</strain>
    </source>
</reference>
<proteinExistence type="predicted"/>
<sequence length="538" mass="59940">MASVRLPNSKGSSVCVISVKRGTKFLLHVLIYRTCIFYFVCYNSYFVAVFRFSRRNLSAPGAVFGDWDKCKTYQTNWTKVLETLTPPDPSTPRIPCQNGWDFDLVDIPYHTVVSERGWVCEYAGYAPTAQAVFFAGSLVGGLLFGWMADNFGRLPALVGSNLIGSIGGMATIFTTGIWDFVFCRFLVGMAFDNAFMMIYILVLEYVGPQHRTWVANMSIALFFGSGCLSLPWTALWIGDWRNLLWATSLPMLCVIFAPCIVPESARWLLTRGRVNQAVEVLKKFERINGTKIPDDVMDEFILTSRQRKEEKESTITLFKSAPLRNTMIIMVLVYMACAVIFDGLVRLSDAFGLDFFITFTLTSATEIPSVTLLAIVLDKWGRRNLTCIPMSLSGLLILVALFVPKGIPQAGLAIMARFFINMSYNAVIQWATELLPTGVRASGSSFLHMSGYVATVLSPFIVYSERIWTFLPLLILGVVALVASSIGIVLPETKGKAMPQTIADGERIVKEHSICGKPEHDEVEIGEWKNEKQKALIT</sequence>
<protein>
    <submittedName>
        <fullName evidence="1">Uncharacterized protein</fullName>
    </submittedName>
</protein>
<gene>
    <name evidence="1" type="ORF">K1T71_003534</name>
</gene>